<evidence type="ECO:0000256" key="2">
    <source>
        <dbReference type="ARBA" id="ARBA00022448"/>
    </source>
</evidence>
<proteinExistence type="predicted"/>
<protein>
    <submittedName>
        <fullName evidence="7">Uncharacterized protein</fullName>
    </submittedName>
</protein>
<feature type="region of interest" description="Disordered" evidence="6">
    <location>
        <begin position="556"/>
        <end position="575"/>
    </location>
</feature>
<dbReference type="Gene3D" id="1.25.10.10">
    <property type="entry name" value="Leucine-rich Repeat Variant"/>
    <property type="match status" value="2"/>
</dbReference>
<dbReference type="InterPro" id="IPR016024">
    <property type="entry name" value="ARM-type_fold"/>
</dbReference>
<dbReference type="PANTHER" id="PTHR10527">
    <property type="entry name" value="IMPORTIN BETA"/>
    <property type="match status" value="1"/>
</dbReference>
<accession>A0AAW1T7T1</accession>
<organism evidence="7 8">
    <name type="scientific">Apatococcus fuscideae</name>
    <dbReference type="NCBI Taxonomy" id="2026836"/>
    <lineage>
        <taxon>Eukaryota</taxon>
        <taxon>Viridiplantae</taxon>
        <taxon>Chlorophyta</taxon>
        <taxon>core chlorophytes</taxon>
        <taxon>Trebouxiophyceae</taxon>
        <taxon>Chlorellales</taxon>
        <taxon>Chlorellaceae</taxon>
        <taxon>Apatococcus</taxon>
    </lineage>
</organism>
<comment type="caution">
    <text evidence="7">The sequence shown here is derived from an EMBL/GenBank/DDBJ whole genome shotgun (WGS) entry which is preliminary data.</text>
</comment>
<gene>
    <name evidence="7" type="ORF">WJX84_004807</name>
</gene>
<evidence type="ECO:0000256" key="3">
    <source>
        <dbReference type="ARBA" id="ARBA00022490"/>
    </source>
</evidence>
<evidence type="ECO:0000256" key="6">
    <source>
        <dbReference type="SAM" id="MobiDB-lite"/>
    </source>
</evidence>
<dbReference type="GO" id="GO:0005737">
    <property type="term" value="C:cytoplasm"/>
    <property type="evidence" value="ECO:0007669"/>
    <property type="project" value="UniProtKB-SubCell"/>
</dbReference>
<keyword evidence="2" id="KW-0813">Transport</keyword>
<keyword evidence="5" id="KW-0653">Protein transport</keyword>
<name>A0AAW1T7T1_9CHLO</name>
<keyword evidence="3" id="KW-0963">Cytoplasm</keyword>
<sequence>MVSSPSCSYQRIHRDYDRDAASAATDKMPQNGSPQMATPAPENPAHEVAPHSAKEAADSPGGMYSQDNGQGAAGSQRGSDYLGTLLQASNKVVPPGKGEMRHGTEGWRSLETSFKAILQIMEKCDPAIESQVDAPLVQLILKSLHHPNRFVRETCYHLTALLCQLLQGPPLQPYSTSIAQNLRDGLSENWSQVRFAACVATRSFMQGCAGFREDLYPVLLPHMCLNRYDVAEGVRTYSQATWTLILGQEGREWVGRCITQVLDHYTMQAKTNNPSVREAACTCLAEAAVKVDADTVTPHLSCIMRTLLNCFRDDAWPVRSAACRACGRAVRALPQASRPFLADLWPLWIAHLDDNIPSVREDAAIALGDAAAALQQEALAIILPHLRATLPAAHQQPRTAPSIEHSDMDEGPLVRPKRTGGVDYSCGCMDYGVRRPKEPWEASDGAVYLMREVAAAVPSEAAALLPELASVAALDCFQGCRHLQETTWRQLPSIARALGKRAFKPHLQAFLPLLFAGLANGHQLCEAAAGYSLSALRDWLGPNIFASRLSSDQQRQMQESHHVSPFTLPGRLASR</sequence>
<evidence type="ECO:0000256" key="1">
    <source>
        <dbReference type="ARBA" id="ARBA00004496"/>
    </source>
</evidence>
<dbReference type="InterPro" id="IPR040122">
    <property type="entry name" value="Importin_beta"/>
</dbReference>
<evidence type="ECO:0000256" key="5">
    <source>
        <dbReference type="ARBA" id="ARBA00022927"/>
    </source>
</evidence>
<keyword evidence="4" id="KW-0677">Repeat</keyword>
<keyword evidence="8" id="KW-1185">Reference proteome</keyword>
<reference evidence="7 8" key="1">
    <citation type="journal article" date="2024" name="Nat. Commun.">
        <title>Phylogenomics reveals the evolutionary origins of lichenization in chlorophyte algae.</title>
        <authorList>
            <person name="Puginier C."/>
            <person name="Libourel C."/>
            <person name="Otte J."/>
            <person name="Skaloud P."/>
            <person name="Haon M."/>
            <person name="Grisel S."/>
            <person name="Petersen M."/>
            <person name="Berrin J.G."/>
            <person name="Delaux P.M."/>
            <person name="Dal Grande F."/>
            <person name="Keller J."/>
        </authorList>
    </citation>
    <scope>NUCLEOTIDE SEQUENCE [LARGE SCALE GENOMIC DNA]</scope>
    <source>
        <strain evidence="7 8">SAG 2523</strain>
    </source>
</reference>
<dbReference type="AlphaFoldDB" id="A0AAW1T7T1"/>
<dbReference type="GO" id="GO:0006606">
    <property type="term" value="P:protein import into nucleus"/>
    <property type="evidence" value="ECO:0007669"/>
    <property type="project" value="InterPro"/>
</dbReference>
<evidence type="ECO:0000313" key="7">
    <source>
        <dbReference type="EMBL" id="KAK9865283.1"/>
    </source>
</evidence>
<dbReference type="InterPro" id="IPR011989">
    <property type="entry name" value="ARM-like"/>
</dbReference>
<feature type="compositionally biased region" description="Basic and acidic residues" evidence="6">
    <location>
        <begin position="44"/>
        <end position="57"/>
    </location>
</feature>
<comment type="subcellular location">
    <subcellularLocation>
        <location evidence="1">Cytoplasm</location>
    </subcellularLocation>
</comment>
<dbReference type="EMBL" id="JALJOV010000263">
    <property type="protein sequence ID" value="KAK9865283.1"/>
    <property type="molecule type" value="Genomic_DNA"/>
</dbReference>
<dbReference type="SUPFAM" id="SSF48371">
    <property type="entry name" value="ARM repeat"/>
    <property type="match status" value="1"/>
</dbReference>
<evidence type="ECO:0000256" key="4">
    <source>
        <dbReference type="ARBA" id="ARBA00022737"/>
    </source>
</evidence>
<dbReference type="Pfam" id="PF13513">
    <property type="entry name" value="HEAT_EZ"/>
    <property type="match status" value="1"/>
</dbReference>
<feature type="region of interest" description="Disordered" evidence="6">
    <location>
        <begin position="1"/>
        <end position="78"/>
    </location>
</feature>
<dbReference type="Proteomes" id="UP001485043">
    <property type="component" value="Unassembled WGS sequence"/>
</dbReference>
<evidence type="ECO:0000313" key="8">
    <source>
        <dbReference type="Proteomes" id="UP001485043"/>
    </source>
</evidence>